<feature type="transmembrane region" description="Helical" evidence="5">
    <location>
        <begin position="302"/>
        <end position="323"/>
    </location>
</feature>
<dbReference type="EMBL" id="VIRM01000001">
    <property type="protein sequence ID" value="TQS24183.1"/>
    <property type="molecule type" value="Genomic_DNA"/>
</dbReference>
<feature type="transmembrane region" description="Helical" evidence="5">
    <location>
        <begin position="271"/>
        <end position="296"/>
    </location>
</feature>
<dbReference type="Pfam" id="PF07690">
    <property type="entry name" value="MFS_1"/>
    <property type="match status" value="1"/>
</dbReference>
<dbReference type="Gene3D" id="1.20.1720.10">
    <property type="entry name" value="Multidrug resistance protein D"/>
    <property type="match status" value="1"/>
</dbReference>
<feature type="transmembrane region" description="Helical" evidence="5">
    <location>
        <begin position="103"/>
        <end position="124"/>
    </location>
</feature>
<evidence type="ECO:0000256" key="4">
    <source>
        <dbReference type="ARBA" id="ARBA00023136"/>
    </source>
</evidence>
<feature type="transmembrane region" description="Helical" evidence="5">
    <location>
        <begin position="335"/>
        <end position="356"/>
    </location>
</feature>
<dbReference type="PROSITE" id="PS50850">
    <property type="entry name" value="MFS"/>
    <property type="match status" value="1"/>
</dbReference>
<feature type="transmembrane region" description="Helical" evidence="5">
    <location>
        <begin position="400"/>
        <end position="422"/>
    </location>
</feature>
<dbReference type="GO" id="GO:0005886">
    <property type="term" value="C:plasma membrane"/>
    <property type="evidence" value="ECO:0007669"/>
    <property type="project" value="UniProtKB-SubCell"/>
</dbReference>
<evidence type="ECO:0000313" key="8">
    <source>
        <dbReference type="Proteomes" id="UP000316541"/>
    </source>
</evidence>
<protein>
    <submittedName>
        <fullName evidence="7">MFS transporter</fullName>
    </submittedName>
</protein>
<feature type="transmembrane region" description="Helical" evidence="5">
    <location>
        <begin position="428"/>
        <end position="451"/>
    </location>
</feature>
<organism evidence="7 8">
    <name type="scientific">Microbispora hainanensis</name>
    <dbReference type="NCBI Taxonomy" id="568844"/>
    <lineage>
        <taxon>Bacteria</taxon>
        <taxon>Bacillati</taxon>
        <taxon>Actinomycetota</taxon>
        <taxon>Actinomycetes</taxon>
        <taxon>Streptosporangiales</taxon>
        <taxon>Streptosporangiaceae</taxon>
        <taxon>Microbispora</taxon>
    </lineage>
</organism>
<dbReference type="InterPro" id="IPR011701">
    <property type="entry name" value="MFS"/>
</dbReference>
<dbReference type="PANTHER" id="PTHR42718">
    <property type="entry name" value="MAJOR FACILITATOR SUPERFAMILY MULTIDRUG TRANSPORTER MFSC"/>
    <property type="match status" value="1"/>
</dbReference>
<reference evidence="7 8" key="1">
    <citation type="submission" date="2019-07" db="EMBL/GenBank/DDBJ databases">
        <title>Microbispora hainanensis DSM 45428.</title>
        <authorList>
            <person name="Thawai C."/>
        </authorList>
    </citation>
    <scope>NUCLEOTIDE SEQUENCE [LARGE SCALE GENOMIC DNA]</scope>
    <source>
        <strain evidence="7 8">DSM 45428</strain>
    </source>
</reference>
<accession>A0A544Z561</accession>
<feature type="transmembrane region" description="Helical" evidence="5">
    <location>
        <begin position="136"/>
        <end position="159"/>
    </location>
</feature>
<dbReference type="Proteomes" id="UP000316541">
    <property type="component" value="Unassembled WGS sequence"/>
</dbReference>
<name>A0A544Z561_9ACTN</name>
<feature type="transmembrane region" description="Helical" evidence="5">
    <location>
        <begin position="230"/>
        <end position="250"/>
    </location>
</feature>
<gene>
    <name evidence="7" type="ORF">FLX08_00240</name>
</gene>
<dbReference type="RefSeq" id="WP_142615907.1">
    <property type="nucleotide sequence ID" value="NZ_VIRM01000001.1"/>
</dbReference>
<evidence type="ECO:0000313" key="7">
    <source>
        <dbReference type="EMBL" id="TQS24183.1"/>
    </source>
</evidence>
<keyword evidence="4 5" id="KW-0472">Membrane</keyword>
<dbReference type="InterPro" id="IPR020846">
    <property type="entry name" value="MFS_dom"/>
</dbReference>
<keyword evidence="2 5" id="KW-0812">Transmembrane</keyword>
<feature type="transmembrane region" description="Helical" evidence="5">
    <location>
        <begin position="202"/>
        <end position="224"/>
    </location>
</feature>
<feature type="transmembrane region" description="Helical" evidence="5">
    <location>
        <begin position="78"/>
        <end position="97"/>
    </location>
</feature>
<sequence length="467" mass="47575">MSRLTRARPWVVLTVLLAGQMMASMDGSIVTVALPSIQHDLRVGDAVLQLVPSAYLLTLGVLNVTGARTGDLIGHRRAFLGGLAAFTLASLLCGLAPAAPVLVAARVAQAVAAALMVPQIFSLIQLRFDGSARRRAIGVYSMVLALGVALGQVIGGLVVGADLFGLTWRPVFLVNVPVGAVLMVVGLRALPESTPVARRLDLGGVALLTVAMSAAIVPLIFGRQYGWPEWAWASLLAGLVLLVVFVRFEGRVVRRGGLPLLDLSVLRPPGVGAALATCVAVMGCYTAFLFVLTLHLQNELGFGPLAAGLAFVPYAIGFATLSLTWTRLPEGAQPVLPIAGPAVFAAGALTVAALPGDGWPPALMIPVLFLAGAGHAAGYSPLVARVAAIVGPERASALSALNSTGPVLAGVSAVAGLGGLYLGAGLGFALVAVAALLTAGALSAAAARATWRSGSHAPERPARTPVD</sequence>
<evidence type="ECO:0000256" key="2">
    <source>
        <dbReference type="ARBA" id="ARBA00022692"/>
    </source>
</evidence>
<dbReference type="Gene3D" id="1.20.1250.20">
    <property type="entry name" value="MFS general substrate transporter like domains"/>
    <property type="match status" value="1"/>
</dbReference>
<dbReference type="GO" id="GO:0022857">
    <property type="term" value="F:transmembrane transporter activity"/>
    <property type="evidence" value="ECO:0007669"/>
    <property type="project" value="InterPro"/>
</dbReference>
<feature type="domain" description="Major facilitator superfamily (MFS) profile" evidence="6">
    <location>
        <begin position="12"/>
        <end position="452"/>
    </location>
</feature>
<dbReference type="SUPFAM" id="SSF103473">
    <property type="entry name" value="MFS general substrate transporter"/>
    <property type="match status" value="1"/>
</dbReference>
<evidence type="ECO:0000256" key="3">
    <source>
        <dbReference type="ARBA" id="ARBA00022989"/>
    </source>
</evidence>
<feature type="transmembrane region" description="Helical" evidence="5">
    <location>
        <begin position="46"/>
        <end position="66"/>
    </location>
</feature>
<dbReference type="AlphaFoldDB" id="A0A544Z561"/>
<evidence type="ECO:0000256" key="5">
    <source>
        <dbReference type="SAM" id="Phobius"/>
    </source>
</evidence>
<comment type="caution">
    <text evidence="7">The sequence shown here is derived from an EMBL/GenBank/DDBJ whole genome shotgun (WGS) entry which is preliminary data.</text>
</comment>
<evidence type="ECO:0000259" key="6">
    <source>
        <dbReference type="PROSITE" id="PS50850"/>
    </source>
</evidence>
<feature type="transmembrane region" description="Helical" evidence="5">
    <location>
        <begin position="171"/>
        <end position="190"/>
    </location>
</feature>
<keyword evidence="3 5" id="KW-1133">Transmembrane helix</keyword>
<dbReference type="PANTHER" id="PTHR42718:SF39">
    <property type="entry name" value="ACTINORHODIN TRANSPORTER-RELATED"/>
    <property type="match status" value="1"/>
</dbReference>
<evidence type="ECO:0000256" key="1">
    <source>
        <dbReference type="ARBA" id="ARBA00004651"/>
    </source>
</evidence>
<proteinExistence type="predicted"/>
<dbReference type="InterPro" id="IPR036259">
    <property type="entry name" value="MFS_trans_sf"/>
</dbReference>
<feature type="transmembrane region" description="Helical" evidence="5">
    <location>
        <begin position="362"/>
        <end position="388"/>
    </location>
</feature>
<comment type="subcellular location">
    <subcellularLocation>
        <location evidence="1">Cell membrane</location>
        <topology evidence="1">Multi-pass membrane protein</topology>
    </subcellularLocation>
</comment>